<dbReference type="EC" id="2.7.1.180" evidence="2 11"/>
<dbReference type="Gene3D" id="3.10.520.10">
    <property type="entry name" value="ApbE-like domains"/>
    <property type="match status" value="1"/>
</dbReference>
<keyword evidence="7 11" id="KW-0274">FAD</keyword>
<evidence type="ECO:0000256" key="8">
    <source>
        <dbReference type="ARBA" id="ARBA00022842"/>
    </source>
</evidence>
<organism evidence="12 13">
    <name type="scientific">Novosphingobium album</name>
    <name type="common">ex Liu et al. 2023</name>
    <dbReference type="NCBI Taxonomy" id="3031130"/>
    <lineage>
        <taxon>Bacteria</taxon>
        <taxon>Pseudomonadati</taxon>
        <taxon>Pseudomonadota</taxon>
        <taxon>Alphaproteobacteria</taxon>
        <taxon>Sphingomonadales</taxon>
        <taxon>Sphingomonadaceae</taxon>
        <taxon>Novosphingobium</taxon>
    </lineage>
</organism>
<sequence length="326" mass="33767">MAFASLAPRIAVPGMLDAALIAECRSQDGIVALGGETMGTRWNARLALAADRDAAPLAGIIQARLDAIVAQMSHWEPGSLLSRHNRAPAGSWTELPADFAAVIAGALTVAERSGGAFDPAIGRLTDAWGLGPRPVDRAPDVAAIAAARADCGWQRLAYDAETARLRQPGGVWLDLSGIAKGYAADAVADALAAAGVRHALVEVGGECVGRGVRPDCDPWWVELETPEGFALPPLRVALHQLAVATSGDYLRGAHTLDPATGRPPAQAATAVSVIHPSCMLADAWASALGVLAPAPARALAERELLAARLLFRDGTEWLSSALAAML</sequence>
<keyword evidence="6 11" id="KW-0479">Metal-binding</keyword>
<dbReference type="Proteomes" id="UP001216253">
    <property type="component" value="Unassembled WGS sequence"/>
</dbReference>
<evidence type="ECO:0000256" key="11">
    <source>
        <dbReference type="PIRNR" id="PIRNR006268"/>
    </source>
</evidence>
<evidence type="ECO:0000313" key="13">
    <source>
        <dbReference type="Proteomes" id="UP001216253"/>
    </source>
</evidence>
<protein>
    <recommendedName>
        <fullName evidence="3 11">FAD:protein FMN transferase</fullName>
        <ecNumber evidence="2 11">2.7.1.180</ecNumber>
    </recommendedName>
    <alternativeName>
        <fullName evidence="9 11">Flavin transferase</fullName>
    </alternativeName>
</protein>
<evidence type="ECO:0000256" key="6">
    <source>
        <dbReference type="ARBA" id="ARBA00022723"/>
    </source>
</evidence>
<evidence type="ECO:0000256" key="5">
    <source>
        <dbReference type="ARBA" id="ARBA00022679"/>
    </source>
</evidence>
<dbReference type="InterPro" id="IPR003374">
    <property type="entry name" value="ApbE-like_sf"/>
</dbReference>
<dbReference type="GO" id="GO:0016740">
    <property type="term" value="F:transferase activity"/>
    <property type="evidence" value="ECO:0007669"/>
    <property type="project" value="UniProtKB-KW"/>
</dbReference>
<comment type="caution">
    <text evidence="12">The sequence shown here is derived from an EMBL/GenBank/DDBJ whole genome shotgun (WGS) entry which is preliminary data.</text>
</comment>
<evidence type="ECO:0000256" key="4">
    <source>
        <dbReference type="ARBA" id="ARBA00022630"/>
    </source>
</evidence>
<dbReference type="InterPro" id="IPR024932">
    <property type="entry name" value="ApbE"/>
</dbReference>
<keyword evidence="13" id="KW-1185">Reference proteome</keyword>
<keyword evidence="5 11" id="KW-0808">Transferase</keyword>
<dbReference type="PANTHER" id="PTHR30040:SF2">
    <property type="entry name" value="FAD:PROTEIN FMN TRANSFERASE"/>
    <property type="match status" value="1"/>
</dbReference>
<accession>A0ABT5WNN7</accession>
<keyword evidence="8 11" id="KW-0460">Magnesium</keyword>
<dbReference type="SUPFAM" id="SSF143631">
    <property type="entry name" value="ApbE-like"/>
    <property type="match status" value="1"/>
</dbReference>
<keyword evidence="4 11" id="KW-0285">Flavoprotein</keyword>
<dbReference type="PIRSF" id="PIRSF006268">
    <property type="entry name" value="ApbE"/>
    <property type="match status" value="1"/>
</dbReference>
<evidence type="ECO:0000256" key="10">
    <source>
        <dbReference type="ARBA" id="ARBA00048540"/>
    </source>
</evidence>
<evidence type="ECO:0000313" key="12">
    <source>
        <dbReference type="EMBL" id="MDE8651494.1"/>
    </source>
</evidence>
<evidence type="ECO:0000256" key="2">
    <source>
        <dbReference type="ARBA" id="ARBA00011955"/>
    </source>
</evidence>
<comment type="cofactor">
    <cofactor evidence="1">
        <name>Mg(2+)</name>
        <dbReference type="ChEBI" id="CHEBI:18420"/>
    </cofactor>
</comment>
<evidence type="ECO:0000256" key="1">
    <source>
        <dbReference type="ARBA" id="ARBA00001946"/>
    </source>
</evidence>
<name>A0ABT5WNN7_9SPHN</name>
<dbReference type="Pfam" id="PF02424">
    <property type="entry name" value="ApbE"/>
    <property type="match status" value="1"/>
</dbReference>
<reference evidence="12 13" key="1">
    <citation type="submission" date="2023-03" db="EMBL/GenBank/DDBJ databases">
        <title>NovoSphingobium album sp. nov. isolated from polycyclic aromatic hydrocarbons- and heavy-metal polluted soil.</title>
        <authorList>
            <person name="Liu Z."/>
            <person name="Wang K."/>
        </authorList>
    </citation>
    <scope>NUCLEOTIDE SEQUENCE [LARGE SCALE GENOMIC DNA]</scope>
    <source>
        <strain evidence="12 13">H3SJ31-1</strain>
    </source>
</reference>
<comment type="catalytic activity">
    <reaction evidence="10 11">
        <text>L-threonyl-[protein] + FAD = FMN-L-threonyl-[protein] + AMP + H(+)</text>
        <dbReference type="Rhea" id="RHEA:36847"/>
        <dbReference type="Rhea" id="RHEA-COMP:11060"/>
        <dbReference type="Rhea" id="RHEA-COMP:11061"/>
        <dbReference type="ChEBI" id="CHEBI:15378"/>
        <dbReference type="ChEBI" id="CHEBI:30013"/>
        <dbReference type="ChEBI" id="CHEBI:57692"/>
        <dbReference type="ChEBI" id="CHEBI:74257"/>
        <dbReference type="ChEBI" id="CHEBI:456215"/>
        <dbReference type="EC" id="2.7.1.180"/>
    </reaction>
</comment>
<gene>
    <name evidence="12" type="ORF">PYV00_07155</name>
</gene>
<proteinExistence type="inferred from homology"/>
<dbReference type="PANTHER" id="PTHR30040">
    <property type="entry name" value="THIAMINE BIOSYNTHESIS LIPOPROTEIN APBE"/>
    <property type="match status" value="1"/>
</dbReference>
<evidence type="ECO:0000256" key="9">
    <source>
        <dbReference type="ARBA" id="ARBA00031306"/>
    </source>
</evidence>
<dbReference type="EMBL" id="JARESE010000019">
    <property type="protein sequence ID" value="MDE8651494.1"/>
    <property type="molecule type" value="Genomic_DNA"/>
</dbReference>
<comment type="similarity">
    <text evidence="11">Belongs to the ApbE family.</text>
</comment>
<evidence type="ECO:0000256" key="7">
    <source>
        <dbReference type="ARBA" id="ARBA00022827"/>
    </source>
</evidence>
<evidence type="ECO:0000256" key="3">
    <source>
        <dbReference type="ARBA" id="ARBA00016337"/>
    </source>
</evidence>